<name>A0A7H0VIZ0_9FLAO</name>
<sequence>MTKVALIEFGTSHDEVLYPQYRFLEESAKHEVFLFVSEALKERLFDYPNHQVFFIPAQPKRSDLIDLHRRLRQMGIQKVVINTASGKTVRNFLWLRPKKPWKVCGVLHHLRKLEGSTTQKLISLYLKNYYFLAEYLQAKAPSLKPKLNYGQFYAGFLPDFPIDESYRKPLGETWVVVPGQLEYKRRDYQALLDSLKPNSLDPKLRFILLGKSKHSHGNGSEFEAELKNRQLEHFFLSWDNFVPNEAFYAYLAQADFVLPLIHLGQASGELYQKQISGSWNMALAFKVPMLIEAGSPGADEFEDGAYLYLKEELPGLWSKLDELKQRSYYLAPKWQFENQAQAYLDFLDKA</sequence>
<dbReference type="AlphaFoldDB" id="A0A7H0VIZ0"/>
<protein>
    <recommendedName>
        <fullName evidence="3">Glycosyltransferase family 1 protein</fullName>
    </recommendedName>
</protein>
<reference evidence="1 2" key="1">
    <citation type="submission" date="2020-08" db="EMBL/GenBank/DDBJ databases">
        <title>Croceimicrobium hydrocarbonivorans gen. nov., sp. nov., a novel marine bacterium isolated from a bacterial consortium that degrades polyethylene terephthalate.</title>
        <authorList>
            <person name="Liu R."/>
        </authorList>
    </citation>
    <scope>NUCLEOTIDE SEQUENCE [LARGE SCALE GENOMIC DNA]</scope>
    <source>
        <strain evidence="1 2">A20-9</strain>
    </source>
</reference>
<accession>A0A7H0VIZ0</accession>
<organism evidence="1 2">
    <name type="scientific">Croceimicrobium hydrocarbonivorans</name>
    <dbReference type="NCBI Taxonomy" id="2761580"/>
    <lineage>
        <taxon>Bacteria</taxon>
        <taxon>Pseudomonadati</taxon>
        <taxon>Bacteroidota</taxon>
        <taxon>Flavobacteriia</taxon>
        <taxon>Flavobacteriales</taxon>
        <taxon>Owenweeksiaceae</taxon>
        <taxon>Croceimicrobium</taxon>
    </lineage>
</organism>
<evidence type="ECO:0000313" key="1">
    <source>
        <dbReference type="EMBL" id="QNR25688.1"/>
    </source>
</evidence>
<evidence type="ECO:0000313" key="2">
    <source>
        <dbReference type="Proteomes" id="UP000516305"/>
    </source>
</evidence>
<evidence type="ECO:0008006" key="3">
    <source>
        <dbReference type="Google" id="ProtNLM"/>
    </source>
</evidence>
<proteinExistence type="predicted"/>
<dbReference type="RefSeq" id="WP_210760213.1">
    <property type="nucleotide sequence ID" value="NZ_CP060139.1"/>
</dbReference>
<dbReference type="KEGG" id="chyd:H4K34_07565"/>
<dbReference type="EMBL" id="CP060139">
    <property type="protein sequence ID" value="QNR25688.1"/>
    <property type="molecule type" value="Genomic_DNA"/>
</dbReference>
<keyword evidence="2" id="KW-1185">Reference proteome</keyword>
<gene>
    <name evidence="1" type="ORF">H4K34_07565</name>
</gene>
<dbReference type="Proteomes" id="UP000516305">
    <property type="component" value="Chromosome"/>
</dbReference>